<reference evidence="1 2" key="1">
    <citation type="submission" date="2019-03" db="EMBL/GenBank/DDBJ databases">
        <title>Genomic Encyclopedia of Type Strains, Phase IV (KMG-IV): sequencing the most valuable type-strain genomes for metagenomic binning, comparative biology and taxonomic classification.</title>
        <authorList>
            <person name="Goeker M."/>
        </authorList>
    </citation>
    <scope>NUCLEOTIDE SEQUENCE [LARGE SCALE GENOMIC DNA]</scope>
    <source>
        <strain evidence="1 2">DSM 45934</strain>
    </source>
</reference>
<sequence>MWVLLESYHDVTYFTPESRAATDSLGCKGGWMGYFGMRAAPLGAVPPELVISTFYNFHPWMVRRAIPDAWQVASPKQFLATRLAGAEAALRRMLGDALDTLDEAADLAVTAAKNAPIAGRPLGAANAALPSPSSPAMALWQAATVLRESRGDGHVAALVAASLDPIETLVLFAAERGLRPEYMRQARGWSEEEWTAAADRLTERGLLSPDGITEAGTALRNDVEDRTDALASTPWDGLGPDRTDRLAELLTPLVQSLADQNDAMRANPMALDVRAALARARMDT</sequence>
<accession>A0A4R2JJT4</accession>
<proteinExistence type="predicted"/>
<evidence type="ECO:0008006" key="3">
    <source>
        <dbReference type="Google" id="ProtNLM"/>
    </source>
</evidence>
<dbReference type="Proteomes" id="UP000295680">
    <property type="component" value="Unassembled WGS sequence"/>
</dbReference>
<evidence type="ECO:0000313" key="2">
    <source>
        <dbReference type="Proteomes" id="UP000295680"/>
    </source>
</evidence>
<comment type="caution">
    <text evidence="1">The sequence shown here is derived from an EMBL/GenBank/DDBJ whole genome shotgun (WGS) entry which is preliminary data.</text>
</comment>
<name>A0A4R2JJT4_9PSEU</name>
<dbReference type="InterPro" id="IPR054058">
    <property type="entry name" value="HTH_67"/>
</dbReference>
<dbReference type="OrthoDB" id="157052at2"/>
<dbReference type="EMBL" id="SLWS01000006">
    <property type="protein sequence ID" value="TCO57286.1"/>
    <property type="molecule type" value="Genomic_DNA"/>
</dbReference>
<protein>
    <recommendedName>
        <fullName evidence="3">SalK</fullName>
    </recommendedName>
</protein>
<evidence type="ECO:0000313" key="1">
    <source>
        <dbReference type="EMBL" id="TCO57286.1"/>
    </source>
</evidence>
<keyword evidence="2" id="KW-1185">Reference proteome</keyword>
<dbReference type="Pfam" id="PF21863">
    <property type="entry name" value="HTH_67"/>
    <property type="match status" value="1"/>
</dbReference>
<dbReference type="NCBIfam" id="NF047719">
    <property type="entry name" value="SCO6745_fam_HTH"/>
    <property type="match status" value="1"/>
</dbReference>
<organism evidence="1 2">
    <name type="scientific">Actinocrispum wychmicini</name>
    <dbReference type="NCBI Taxonomy" id="1213861"/>
    <lineage>
        <taxon>Bacteria</taxon>
        <taxon>Bacillati</taxon>
        <taxon>Actinomycetota</taxon>
        <taxon>Actinomycetes</taxon>
        <taxon>Pseudonocardiales</taxon>
        <taxon>Pseudonocardiaceae</taxon>
        <taxon>Actinocrispum</taxon>
    </lineage>
</organism>
<dbReference type="AlphaFoldDB" id="A0A4R2JJT4"/>
<gene>
    <name evidence="1" type="ORF">EV192_106763</name>
</gene>